<feature type="region of interest" description="Disordered" evidence="1">
    <location>
        <begin position="241"/>
        <end position="280"/>
    </location>
</feature>
<dbReference type="Proteomes" id="UP001408356">
    <property type="component" value="Unassembled WGS sequence"/>
</dbReference>
<comment type="caution">
    <text evidence="3">The sequence shown here is derived from an EMBL/GenBank/DDBJ whole genome shotgun (WGS) entry which is preliminary data.</text>
</comment>
<dbReference type="PANTHER" id="PTHR38848:SF3">
    <property type="entry name" value="G-PROTEIN COUPLED RECEPTORS FAMILY 3 PROFILE DOMAIN-CONTAINING PROTEIN"/>
    <property type="match status" value="1"/>
</dbReference>
<proteinExistence type="predicted"/>
<dbReference type="EMBL" id="JARVKF010000168">
    <property type="protein sequence ID" value="KAK9421707.1"/>
    <property type="molecule type" value="Genomic_DNA"/>
</dbReference>
<keyword evidence="2" id="KW-0812">Transmembrane</keyword>
<keyword evidence="4" id="KW-1185">Reference proteome</keyword>
<feature type="transmembrane region" description="Helical" evidence="2">
    <location>
        <begin position="32"/>
        <end position="50"/>
    </location>
</feature>
<gene>
    <name evidence="3" type="ORF">SUNI508_05637</name>
</gene>
<accession>A0ABR2V481</accession>
<name>A0ABR2V481_9PEZI</name>
<evidence type="ECO:0008006" key="5">
    <source>
        <dbReference type="Google" id="ProtNLM"/>
    </source>
</evidence>
<evidence type="ECO:0000256" key="2">
    <source>
        <dbReference type="SAM" id="Phobius"/>
    </source>
</evidence>
<keyword evidence="2" id="KW-1133">Transmembrane helix</keyword>
<organism evidence="3 4">
    <name type="scientific">Seiridium unicorne</name>
    <dbReference type="NCBI Taxonomy" id="138068"/>
    <lineage>
        <taxon>Eukaryota</taxon>
        <taxon>Fungi</taxon>
        <taxon>Dikarya</taxon>
        <taxon>Ascomycota</taxon>
        <taxon>Pezizomycotina</taxon>
        <taxon>Sordariomycetes</taxon>
        <taxon>Xylariomycetidae</taxon>
        <taxon>Amphisphaeriales</taxon>
        <taxon>Sporocadaceae</taxon>
        <taxon>Seiridium</taxon>
    </lineage>
</organism>
<keyword evidence="2" id="KW-0472">Membrane</keyword>
<feature type="compositionally biased region" description="Low complexity" evidence="1">
    <location>
        <begin position="250"/>
        <end position="272"/>
    </location>
</feature>
<evidence type="ECO:0000256" key="1">
    <source>
        <dbReference type="SAM" id="MobiDB-lite"/>
    </source>
</evidence>
<feature type="transmembrane region" description="Helical" evidence="2">
    <location>
        <begin position="62"/>
        <end position="90"/>
    </location>
</feature>
<protein>
    <recommendedName>
        <fullName evidence="5">Transmembrane protein</fullName>
    </recommendedName>
</protein>
<reference evidence="3 4" key="1">
    <citation type="journal article" date="2024" name="J. Plant Pathol.">
        <title>Sequence and assembly of the genome of Seiridium unicorne, isolate CBS 538.82, causal agent of cypress canker disease.</title>
        <authorList>
            <person name="Scali E."/>
            <person name="Rocca G.D."/>
            <person name="Danti R."/>
            <person name="Garbelotto M."/>
            <person name="Barberini S."/>
            <person name="Baroncelli R."/>
            <person name="Emiliani G."/>
        </authorList>
    </citation>
    <scope>NUCLEOTIDE SEQUENCE [LARGE SCALE GENOMIC DNA]</scope>
    <source>
        <strain evidence="3 4">BM-138-508</strain>
    </source>
</reference>
<sequence length="328" mass="35838">MLADLMDLSPHEALASRTLYNTDEAEPVAGKVTNVLVTILASSLCCSFFFQRYSKVTNWRRLPFIQWLVLGLYADSFVFLLGSAVLQFSFNMSDSFAAFVCVGVVTFLFIYRINDLQGENCIIGVKQEVLVAAVTYDVIVNVYLTMLFLGPLSASYSFSWRPGSVLLTSGSSRQPSLNNKLRGLALKTFIGACLTLASSIANLVALTAFDGEPAWLCFLTCKSDILFSAVVIRLVTTAEDTSSTPNAPVQPGSPGISSNSNNQPPLSLSNSSRQGIAANKGSTNSIHDIQIERKELQDNDYRSTKNIHSVDGRLRDSGENIDIYLVRE</sequence>
<evidence type="ECO:0000313" key="3">
    <source>
        <dbReference type="EMBL" id="KAK9421707.1"/>
    </source>
</evidence>
<feature type="transmembrane region" description="Helical" evidence="2">
    <location>
        <begin position="96"/>
        <end position="113"/>
    </location>
</feature>
<feature type="transmembrane region" description="Helical" evidence="2">
    <location>
        <begin position="189"/>
        <end position="209"/>
    </location>
</feature>
<dbReference type="PANTHER" id="PTHR38848">
    <property type="entry name" value="G-PROTEIN COUPLED RECEPTORS FAMILY 3 PROFILE DOMAIN-CONTAINING PROTEIN"/>
    <property type="match status" value="1"/>
</dbReference>
<feature type="transmembrane region" description="Helical" evidence="2">
    <location>
        <begin position="134"/>
        <end position="158"/>
    </location>
</feature>
<evidence type="ECO:0000313" key="4">
    <source>
        <dbReference type="Proteomes" id="UP001408356"/>
    </source>
</evidence>